<dbReference type="RefSeq" id="WP_110129395.1">
    <property type="nucleotide sequence ID" value="NZ_QHJQ01000001.1"/>
</dbReference>
<dbReference type="SUPFAM" id="SSF53613">
    <property type="entry name" value="Ribokinase-like"/>
    <property type="match status" value="1"/>
</dbReference>
<keyword evidence="2" id="KW-1185">Reference proteome</keyword>
<protein>
    <submittedName>
        <fullName evidence="1">Sugar kinase</fullName>
    </submittedName>
</protein>
<reference evidence="1 2" key="1">
    <citation type="submission" date="2018-05" db="EMBL/GenBank/DDBJ databases">
        <title>Coraliomargarita sinensis sp. nov., isolated from a marine solar saltern.</title>
        <authorList>
            <person name="Zhou L.Y."/>
        </authorList>
    </citation>
    <scope>NUCLEOTIDE SEQUENCE [LARGE SCALE GENOMIC DNA]</scope>
    <source>
        <strain evidence="1 2">WN38</strain>
    </source>
</reference>
<name>A0A317ZHX5_9BACT</name>
<dbReference type="Pfam" id="PF25270">
    <property type="entry name" value="Khk"/>
    <property type="match status" value="1"/>
</dbReference>
<organism evidence="1 2">
    <name type="scientific">Coraliomargarita sinensis</name>
    <dbReference type="NCBI Taxonomy" id="2174842"/>
    <lineage>
        <taxon>Bacteria</taxon>
        <taxon>Pseudomonadati</taxon>
        <taxon>Verrucomicrobiota</taxon>
        <taxon>Opitutia</taxon>
        <taxon>Puniceicoccales</taxon>
        <taxon>Coraliomargaritaceae</taxon>
        <taxon>Coraliomargarita</taxon>
    </lineage>
</organism>
<dbReference type="EMBL" id="QHJQ01000001">
    <property type="protein sequence ID" value="PXA05314.1"/>
    <property type="molecule type" value="Genomic_DNA"/>
</dbReference>
<keyword evidence="1" id="KW-0808">Transferase</keyword>
<dbReference type="InterPro" id="IPR057621">
    <property type="entry name" value="Khk_prokaryotic"/>
</dbReference>
<evidence type="ECO:0000313" key="1">
    <source>
        <dbReference type="EMBL" id="PXA05314.1"/>
    </source>
</evidence>
<dbReference type="GO" id="GO:0016301">
    <property type="term" value="F:kinase activity"/>
    <property type="evidence" value="ECO:0007669"/>
    <property type="project" value="UniProtKB-KW"/>
</dbReference>
<proteinExistence type="predicted"/>
<gene>
    <name evidence="1" type="ORF">DDZ13_00165</name>
</gene>
<dbReference type="AlphaFoldDB" id="A0A317ZHX5"/>
<accession>A0A317ZHX5</accession>
<evidence type="ECO:0000313" key="2">
    <source>
        <dbReference type="Proteomes" id="UP000247099"/>
    </source>
</evidence>
<comment type="caution">
    <text evidence="1">The sequence shown here is derived from an EMBL/GenBank/DDBJ whole genome shotgun (WGS) entry which is preliminary data.</text>
</comment>
<dbReference type="InterPro" id="IPR029056">
    <property type="entry name" value="Ribokinase-like"/>
</dbReference>
<dbReference type="InParanoid" id="A0A317ZHX5"/>
<dbReference type="Gene3D" id="3.40.1190.20">
    <property type="match status" value="1"/>
</dbReference>
<dbReference type="OrthoDB" id="787163at2"/>
<dbReference type="Proteomes" id="UP000247099">
    <property type="component" value="Unassembled WGS sequence"/>
</dbReference>
<keyword evidence="1" id="KW-0418">Kinase</keyword>
<sequence length="370" mass="39688">MEHQTKTLSELEKCAGKAASIKAVVGIDGFVDKIVHPVDKRNGPGDDFDRIPTISEFGSRISSAAGKSANIELAPVVEKLGGNGPIMANAQAAHGLQVRYIGALGENAIHPVFSEFAVKTGAVSIADPGISHAAEFKDGKIIFGSMASLEAIHYDHILELVGEEALESLFSGANLIAMVNWTMIPFLTEVFKKMLSDLLPKLPEDPERLFFFDLADPEKRSSEDLKEVLHLFKEFEAFGKVILGLNYREAEQVDGLLGHEPMEKTPENLQSLAARIREALKVDTVVVHPVECAACATPEGTAFAEGPLCDDPKITTGAGDHFNSGFVTGRLIGLSPEAALTLAVATSGHYVRTAVSPTLDDLAKFIGSWK</sequence>